<accession>A0A6H9FYV4</accession>
<evidence type="ECO:0000313" key="5">
    <source>
        <dbReference type="EMBL" id="GCL50353.1"/>
    </source>
</evidence>
<evidence type="ECO:0000256" key="3">
    <source>
        <dbReference type="SAM" id="Phobius"/>
    </source>
</evidence>
<gene>
    <name evidence="5" type="ORF">NIES3804_19200</name>
</gene>
<sequence>MEWNDIRFTLDAFKVIRAAQSQARELGHKYAGPEFLLLGLLQIMSESHTFILNQFPLDLDAIHLEIINVIGIGFNSPRKSYKPAFTLKAKNVIAKAVAKAHRDKLGFVSSIYLLWSLLQDTDNLGVNILESLNININLLRDKVQKELDKHKASIQSVSQLKLLPINQNLLLENTPKLSENSKDISHVQVPDYLKNKSPDEAEYIQAVLSCLEINPTELKSMKKTKRRRYRIILQFLTDNSDNTTIKTPFSLIARDEEDYEKVPNLKTIEHYLQIFSHLWEDLQEYDKAILFLFIPLKHINNFKLCKQLHEWGYYEEEKDIYESILSIKSGDESALDYSQASITTLLLAKAYERTGQYKKAHESIWGLLFHYSSPPHLISEDELKLYRYFDIYDNTNYQNFYYHYFFKTRLVEASILASLGLLAEAADEYEKCFNKSQWLEETGVTQKFGYTSLANLEIKINALLGCGDCYFKIKDYDNAMKRYSYALHLHHDFMIDDENDDLILGNTNNHAILDSLFVPVTLGVAQTYRVYKLYSDAKIYYEMALSSLKVKNKYFFSRYSLKRKSLRIECLTGIGKIHYDQKQYQQAIPLFEEALEIVKELEDLQNEAIIYSQLANVYFYLKNHQIANEYYLLFERKICNRHLLGYDAVVIYSNWSKVLRKLRKYTKSKYAEYVSLHFKSSMKINLDALKMKRRVKFEARKLDFELNILNPMLRWLYGLWNRFENGLFLFCTYNGRDLKPLIDLLIILISIPFLVVLLPISIIVTIWEEMTESKD</sequence>
<feature type="domain" description="Clp R" evidence="4">
    <location>
        <begin position="7"/>
        <end position="70"/>
    </location>
</feature>
<keyword evidence="1" id="KW-0802">TPR repeat</keyword>
<organism evidence="5 6">
    <name type="scientific">Microcystis aeruginosa NIES-3804</name>
    <dbReference type="NCBI Taxonomy" id="2517783"/>
    <lineage>
        <taxon>Bacteria</taxon>
        <taxon>Bacillati</taxon>
        <taxon>Cyanobacteriota</taxon>
        <taxon>Cyanophyceae</taxon>
        <taxon>Oscillatoriophycideae</taxon>
        <taxon>Chroococcales</taxon>
        <taxon>Microcystaceae</taxon>
        <taxon>Microcystis</taxon>
    </lineage>
</organism>
<dbReference type="RefSeq" id="WP_159293531.1">
    <property type="nucleotide sequence ID" value="NZ_BJCI01000027.1"/>
</dbReference>
<dbReference type="Gene3D" id="1.25.40.10">
    <property type="entry name" value="Tetratricopeptide repeat domain"/>
    <property type="match status" value="2"/>
</dbReference>
<feature type="transmembrane region" description="Helical" evidence="3">
    <location>
        <begin position="744"/>
        <end position="767"/>
    </location>
</feature>
<evidence type="ECO:0000259" key="4">
    <source>
        <dbReference type="Pfam" id="PF02861"/>
    </source>
</evidence>
<dbReference type="Pfam" id="PF02861">
    <property type="entry name" value="Clp_N"/>
    <property type="match status" value="2"/>
</dbReference>
<dbReference type="AlphaFoldDB" id="A0A6H9FYV4"/>
<dbReference type="EMBL" id="BJCI01000027">
    <property type="protein sequence ID" value="GCL50353.1"/>
    <property type="molecule type" value="Genomic_DNA"/>
</dbReference>
<evidence type="ECO:0000256" key="2">
    <source>
        <dbReference type="SAM" id="Coils"/>
    </source>
</evidence>
<dbReference type="InterPro" id="IPR004176">
    <property type="entry name" value="Clp_R_N"/>
</dbReference>
<dbReference type="SMART" id="SM00028">
    <property type="entry name" value="TPR"/>
    <property type="match status" value="2"/>
</dbReference>
<keyword evidence="3" id="KW-0472">Membrane</keyword>
<dbReference type="Pfam" id="PF13424">
    <property type="entry name" value="TPR_12"/>
    <property type="match status" value="1"/>
</dbReference>
<evidence type="ECO:0000256" key="1">
    <source>
        <dbReference type="PROSITE-ProRule" id="PRU00339"/>
    </source>
</evidence>
<dbReference type="SUPFAM" id="SSF48452">
    <property type="entry name" value="TPR-like"/>
    <property type="match status" value="2"/>
</dbReference>
<comment type="caution">
    <text evidence="5">The sequence shown here is derived from an EMBL/GenBank/DDBJ whole genome shotgun (WGS) entry which is preliminary data.</text>
</comment>
<protein>
    <recommendedName>
        <fullName evidence="4">Clp R domain-containing protein</fullName>
    </recommendedName>
</protein>
<dbReference type="PROSITE" id="PS50005">
    <property type="entry name" value="TPR"/>
    <property type="match status" value="2"/>
</dbReference>
<keyword evidence="2" id="KW-0175">Coiled coil</keyword>
<reference evidence="5 6" key="1">
    <citation type="submission" date="2019-02" db="EMBL/GenBank/DDBJ databases">
        <title>Draft genome sequence of Arthrospira platensis NIES-3804.</title>
        <authorList>
            <person name="Yamaguchi H."/>
            <person name="Suzuki S."/>
            <person name="Kawachi M."/>
        </authorList>
    </citation>
    <scope>NUCLEOTIDE SEQUENCE [LARGE SCALE GENOMIC DNA]</scope>
    <source>
        <strain evidence="5 6">NIES-3804</strain>
    </source>
</reference>
<feature type="repeat" description="TPR" evidence="1">
    <location>
        <begin position="460"/>
        <end position="493"/>
    </location>
</feature>
<feature type="repeat" description="TPR" evidence="1">
    <location>
        <begin position="568"/>
        <end position="601"/>
    </location>
</feature>
<dbReference type="InterPro" id="IPR011990">
    <property type="entry name" value="TPR-like_helical_dom_sf"/>
</dbReference>
<proteinExistence type="predicted"/>
<dbReference type="SUPFAM" id="SSF81923">
    <property type="entry name" value="Double Clp-N motif"/>
    <property type="match status" value="2"/>
</dbReference>
<dbReference type="InterPro" id="IPR036628">
    <property type="entry name" value="Clp_N_dom_sf"/>
</dbReference>
<dbReference type="Gene3D" id="1.10.1780.10">
    <property type="entry name" value="Clp, N-terminal domain"/>
    <property type="match status" value="1"/>
</dbReference>
<feature type="domain" description="Clp R" evidence="4">
    <location>
        <begin position="85"/>
        <end position="169"/>
    </location>
</feature>
<feature type="coiled-coil region" evidence="2">
    <location>
        <begin position="129"/>
        <end position="160"/>
    </location>
</feature>
<name>A0A6H9FYV4_MICAE</name>
<dbReference type="InterPro" id="IPR019734">
    <property type="entry name" value="TPR_rpt"/>
</dbReference>
<dbReference type="Proteomes" id="UP000435041">
    <property type="component" value="Unassembled WGS sequence"/>
</dbReference>
<evidence type="ECO:0000313" key="6">
    <source>
        <dbReference type="Proteomes" id="UP000435041"/>
    </source>
</evidence>
<keyword evidence="3" id="KW-1133">Transmembrane helix</keyword>
<keyword evidence="3" id="KW-0812">Transmembrane</keyword>
<dbReference type="PANTHER" id="PTHR10098">
    <property type="entry name" value="RAPSYN-RELATED"/>
    <property type="match status" value="1"/>
</dbReference>